<name>A0A0J9T6P9_PLAVI</name>
<protein>
    <recommendedName>
        <fullName evidence="3">PIR Superfamily Protein</fullName>
    </recommendedName>
</protein>
<proteinExistence type="predicted"/>
<dbReference type="AlphaFoldDB" id="A0A0J9T6P9"/>
<evidence type="ECO:0000313" key="2">
    <source>
        <dbReference type="Proteomes" id="UP000053776"/>
    </source>
</evidence>
<dbReference type="Proteomes" id="UP000053776">
    <property type="component" value="Unassembled WGS sequence"/>
</dbReference>
<gene>
    <name evidence="1" type="ORF">PVMG_00019</name>
</gene>
<dbReference type="EMBL" id="KQ235088">
    <property type="protein sequence ID" value="KMZ91145.1"/>
    <property type="molecule type" value="Genomic_DNA"/>
</dbReference>
<evidence type="ECO:0000313" key="1">
    <source>
        <dbReference type="EMBL" id="KMZ91145.1"/>
    </source>
</evidence>
<organism evidence="1 2">
    <name type="scientific">Plasmodium vivax Mauritania I</name>
    <dbReference type="NCBI Taxonomy" id="1035515"/>
    <lineage>
        <taxon>Eukaryota</taxon>
        <taxon>Sar</taxon>
        <taxon>Alveolata</taxon>
        <taxon>Apicomplexa</taxon>
        <taxon>Aconoidasida</taxon>
        <taxon>Haemosporida</taxon>
        <taxon>Plasmodiidae</taxon>
        <taxon>Plasmodium</taxon>
        <taxon>Plasmodium (Plasmodium)</taxon>
    </lineage>
</organism>
<dbReference type="OrthoDB" id="10339827at2759"/>
<sequence length="326" mass="38408">MDCTDKIINYETYDFFENAINYIDISDNLESSSIQLDKGDDCTSFSSEYTSSNLKIGENVCKLFIKLYKSLNNVTNRSHGDYKKEWYFLNYWLNINISKSKLNETTCATEFFDGLGHHCMHTLGLVFQPYSSIYNIRDEDLKKMKLLYGLYENYKKLYGILNPIREDSSKLLLEPSTKCCSDYAEANYLCNGKGDKFCEELQKFKSTYQDLYDTEIGKHPEYTNNFKKLSECKKNNVMSTALIGTTKFYYITHISIHAFDEIFVNYINKLILISHRINIILNKYIYLKINTLYIFMQKSNIRKKVILIQKHEKIIYIKLMLRMSLD</sequence>
<evidence type="ECO:0008006" key="3">
    <source>
        <dbReference type="Google" id="ProtNLM"/>
    </source>
</evidence>
<reference evidence="1 2" key="1">
    <citation type="submission" date="2011-08" db="EMBL/GenBank/DDBJ databases">
        <title>The Genome Sequence of Plasmodium vivax Mauritania I.</title>
        <authorList>
            <consortium name="The Broad Institute Genome Sequencing Platform"/>
            <consortium name="The Broad Institute Genome Sequencing Center for Infectious Disease"/>
            <person name="Neafsey D."/>
            <person name="Carlton J."/>
            <person name="Barnwell J."/>
            <person name="Collins W."/>
            <person name="Escalante A."/>
            <person name="Mullikin J."/>
            <person name="Saul A."/>
            <person name="Guigo R."/>
            <person name="Camara F."/>
            <person name="Young S.K."/>
            <person name="Zeng Q."/>
            <person name="Gargeya S."/>
            <person name="Fitzgerald M."/>
            <person name="Haas B."/>
            <person name="Abouelleil A."/>
            <person name="Alvarado L."/>
            <person name="Arachchi H.M."/>
            <person name="Berlin A."/>
            <person name="Brown A."/>
            <person name="Chapman S.B."/>
            <person name="Chen Z."/>
            <person name="Dunbar C."/>
            <person name="Freedman E."/>
            <person name="Gearin G."/>
            <person name="Gellesch M."/>
            <person name="Goldberg J."/>
            <person name="Griggs A."/>
            <person name="Gujja S."/>
            <person name="Heiman D."/>
            <person name="Howarth C."/>
            <person name="Larson L."/>
            <person name="Lui A."/>
            <person name="MacDonald P.J.P."/>
            <person name="Montmayeur A."/>
            <person name="Murphy C."/>
            <person name="Neiman D."/>
            <person name="Pearson M."/>
            <person name="Priest M."/>
            <person name="Roberts A."/>
            <person name="Saif S."/>
            <person name="Shea T."/>
            <person name="Shenoy N."/>
            <person name="Sisk P."/>
            <person name="Stolte C."/>
            <person name="Sykes S."/>
            <person name="Wortman J."/>
            <person name="Nusbaum C."/>
            <person name="Birren B."/>
        </authorList>
    </citation>
    <scope>NUCLEOTIDE SEQUENCE [LARGE SCALE GENOMIC DNA]</scope>
    <source>
        <strain evidence="1 2">Mauritania I</strain>
    </source>
</reference>
<accession>A0A0J9T6P9</accession>